<dbReference type="CDD" id="cd03789">
    <property type="entry name" value="GT9_LPS_heptosyltransferase"/>
    <property type="match status" value="1"/>
</dbReference>
<dbReference type="Gene3D" id="3.40.50.2000">
    <property type="entry name" value="Glycogen Phosphorylase B"/>
    <property type="match status" value="2"/>
</dbReference>
<reference evidence="3 4" key="1">
    <citation type="submission" date="2018-06" db="EMBL/GenBank/DDBJ databases">
        <title>Genomic Encyclopedia of Archaeal and Bacterial Type Strains, Phase II (KMG-II): from individual species to whole genera.</title>
        <authorList>
            <person name="Goeker M."/>
        </authorList>
    </citation>
    <scope>NUCLEOTIDE SEQUENCE [LARGE SCALE GENOMIC DNA]</scope>
    <source>
        <strain evidence="3 4">DSM 23241</strain>
    </source>
</reference>
<accession>A0A2W7S068</accession>
<dbReference type="GO" id="GO:0008713">
    <property type="term" value="F:ADP-heptose-lipopolysaccharide heptosyltransferase activity"/>
    <property type="evidence" value="ECO:0007669"/>
    <property type="project" value="TreeGrafter"/>
</dbReference>
<evidence type="ECO:0000256" key="1">
    <source>
        <dbReference type="ARBA" id="ARBA00022676"/>
    </source>
</evidence>
<keyword evidence="1" id="KW-0328">Glycosyltransferase</keyword>
<dbReference type="OrthoDB" id="9797795at2"/>
<name>A0A2W7S068_9BACT</name>
<dbReference type="PANTHER" id="PTHR30160">
    <property type="entry name" value="TETRAACYLDISACCHARIDE 4'-KINASE-RELATED"/>
    <property type="match status" value="1"/>
</dbReference>
<dbReference type="RefSeq" id="WP_111293350.1">
    <property type="nucleotide sequence ID" value="NZ_QKZV01000001.1"/>
</dbReference>
<evidence type="ECO:0000313" key="4">
    <source>
        <dbReference type="Proteomes" id="UP000249720"/>
    </source>
</evidence>
<dbReference type="InterPro" id="IPR051199">
    <property type="entry name" value="LPS_LOS_Heptosyltrfase"/>
</dbReference>
<dbReference type="AlphaFoldDB" id="A0A2W7S068"/>
<dbReference type="EMBL" id="QKZV01000001">
    <property type="protein sequence ID" value="PZX65904.1"/>
    <property type="molecule type" value="Genomic_DNA"/>
</dbReference>
<dbReference type="SUPFAM" id="SSF53756">
    <property type="entry name" value="UDP-Glycosyltransferase/glycogen phosphorylase"/>
    <property type="match status" value="1"/>
</dbReference>
<keyword evidence="4" id="KW-1185">Reference proteome</keyword>
<dbReference type="Proteomes" id="UP000249720">
    <property type="component" value="Unassembled WGS sequence"/>
</dbReference>
<dbReference type="PANTHER" id="PTHR30160:SF1">
    <property type="entry name" value="LIPOPOLYSACCHARIDE 1,2-N-ACETYLGLUCOSAMINETRANSFERASE-RELATED"/>
    <property type="match status" value="1"/>
</dbReference>
<dbReference type="GO" id="GO:0005829">
    <property type="term" value="C:cytosol"/>
    <property type="evidence" value="ECO:0007669"/>
    <property type="project" value="TreeGrafter"/>
</dbReference>
<sequence>MLNFLKGLVYDLVLILAITGRRKKNTTPKALIVRTDEIGDFVLWQSFIAEMVQCNLLQNYAVDFVGNTSVRTLFNLQAKNYFSNSIWLHKNAFKTNMFYRYKFLRSIYLEKYDIVINPIYSRAKRIDDSIVKAAKAKNTYGMYRNKQNYATYEQLYDFRLYKHLMPEMQKPVFEFYRNKAFTEFVTGKTSEVFKPTFPINIIHSDVTSRIYHDYFVIFPGSRHEKRIWPTENFVEVSNYLYERFNWMAIVCGSRNDLHYSRSFVKQYNHPLKDLTNKTTLPELLLVLKNAKCLISVDTGAIHLAALVNCTTFGVFNGSQYGRFAPYPETISNNIVAVYPHTIDDAIQKNDVRIMKKLEYVVNIPYADVTAIKMITTIKKFFDTHPPH</sequence>
<organism evidence="3 4">
    <name type="scientific">Hydrotalea sandarakina</name>
    <dbReference type="NCBI Taxonomy" id="1004304"/>
    <lineage>
        <taxon>Bacteria</taxon>
        <taxon>Pseudomonadati</taxon>
        <taxon>Bacteroidota</taxon>
        <taxon>Chitinophagia</taxon>
        <taxon>Chitinophagales</taxon>
        <taxon>Chitinophagaceae</taxon>
        <taxon>Hydrotalea</taxon>
    </lineage>
</organism>
<protein>
    <submittedName>
        <fullName evidence="3">ADP-heptose:LPS heptosyltransferase</fullName>
    </submittedName>
</protein>
<evidence type="ECO:0000256" key="2">
    <source>
        <dbReference type="ARBA" id="ARBA00022679"/>
    </source>
</evidence>
<evidence type="ECO:0000313" key="3">
    <source>
        <dbReference type="EMBL" id="PZX65904.1"/>
    </source>
</evidence>
<proteinExistence type="predicted"/>
<dbReference type="InterPro" id="IPR002201">
    <property type="entry name" value="Glyco_trans_9"/>
</dbReference>
<gene>
    <name evidence="3" type="ORF">LX80_00398</name>
</gene>
<dbReference type="Pfam" id="PF01075">
    <property type="entry name" value="Glyco_transf_9"/>
    <property type="match status" value="1"/>
</dbReference>
<keyword evidence="2 3" id="KW-0808">Transferase</keyword>
<dbReference type="GO" id="GO:0009244">
    <property type="term" value="P:lipopolysaccharide core region biosynthetic process"/>
    <property type="evidence" value="ECO:0007669"/>
    <property type="project" value="TreeGrafter"/>
</dbReference>
<comment type="caution">
    <text evidence="3">The sequence shown here is derived from an EMBL/GenBank/DDBJ whole genome shotgun (WGS) entry which is preliminary data.</text>
</comment>